<sequence length="87" mass="10361">ARYHRRRRRRTHTGQYRKTAQRSPTRVSTIIAGVELGNVTPSSRLFPPERSFTAQLWLLESGFAHPQLKVAWKWRRQPQRLPCQHCR</sequence>
<dbReference type="Proteomes" id="UP001557470">
    <property type="component" value="Unassembled WGS sequence"/>
</dbReference>
<accession>A0ABD0Y3K3</accession>
<proteinExistence type="predicted"/>
<keyword evidence="3" id="KW-1185">Reference proteome</keyword>
<name>A0ABD0Y3K3_UMBPY</name>
<evidence type="ECO:0000313" key="2">
    <source>
        <dbReference type="EMBL" id="KAL1007212.1"/>
    </source>
</evidence>
<dbReference type="AlphaFoldDB" id="A0ABD0Y3K3"/>
<organism evidence="2 3">
    <name type="scientific">Umbra pygmaea</name>
    <name type="common">Eastern mudminnow</name>
    <dbReference type="NCBI Taxonomy" id="75934"/>
    <lineage>
        <taxon>Eukaryota</taxon>
        <taxon>Metazoa</taxon>
        <taxon>Chordata</taxon>
        <taxon>Craniata</taxon>
        <taxon>Vertebrata</taxon>
        <taxon>Euteleostomi</taxon>
        <taxon>Actinopterygii</taxon>
        <taxon>Neopterygii</taxon>
        <taxon>Teleostei</taxon>
        <taxon>Protacanthopterygii</taxon>
        <taxon>Esociformes</taxon>
        <taxon>Umbridae</taxon>
        <taxon>Umbra</taxon>
    </lineage>
</organism>
<reference evidence="2 3" key="1">
    <citation type="submission" date="2024-06" db="EMBL/GenBank/DDBJ databases">
        <authorList>
            <person name="Pan Q."/>
            <person name="Wen M."/>
            <person name="Jouanno E."/>
            <person name="Zahm M."/>
            <person name="Klopp C."/>
            <person name="Cabau C."/>
            <person name="Louis A."/>
            <person name="Berthelot C."/>
            <person name="Parey E."/>
            <person name="Roest Crollius H."/>
            <person name="Montfort J."/>
            <person name="Robinson-Rechavi M."/>
            <person name="Bouchez O."/>
            <person name="Lampietro C."/>
            <person name="Lopez Roques C."/>
            <person name="Donnadieu C."/>
            <person name="Postlethwait J."/>
            <person name="Bobe J."/>
            <person name="Verreycken H."/>
            <person name="Guiguen Y."/>
        </authorList>
    </citation>
    <scope>NUCLEOTIDE SEQUENCE [LARGE SCALE GENOMIC DNA]</scope>
    <source>
        <strain evidence="2">Up_M1</strain>
        <tissue evidence="2">Testis</tissue>
    </source>
</reference>
<feature type="non-terminal residue" evidence="2">
    <location>
        <position position="1"/>
    </location>
</feature>
<evidence type="ECO:0000313" key="3">
    <source>
        <dbReference type="Proteomes" id="UP001557470"/>
    </source>
</evidence>
<feature type="compositionally biased region" description="Basic residues" evidence="1">
    <location>
        <begin position="1"/>
        <end position="12"/>
    </location>
</feature>
<protein>
    <submittedName>
        <fullName evidence="2">Uncharacterized protein</fullName>
    </submittedName>
</protein>
<dbReference type="EMBL" id="JAGEUA010000002">
    <property type="protein sequence ID" value="KAL1007212.1"/>
    <property type="molecule type" value="Genomic_DNA"/>
</dbReference>
<gene>
    <name evidence="2" type="ORF">UPYG_G00083510</name>
</gene>
<comment type="caution">
    <text evidence="2">The sequence shown here is derived from an EMBL/GenBank/DDBJ whole genome shotgun (WGS) entry which is preliminary data.</text>
</comment>
<feature type="region of interest" description="Disordered" evidence="1">
    <location>
        <begin position="1"/>
        <end position="24"/>
    </location>
</feature>
<evidence type="ECO:0000256" key="1">
    <source>
        <dbReference type="SAM" id="MobiDB-lite"/>
    </source>
</evidence>